<evidence type="ECO:0000313" key="1">
    <source>
        <dbReference type="EMBL" id="OWZ15677.1"/>
    </source>
</evidence>
<dbReference type="EMBL" id="NBNE01001075">
    <property type="protein sequence ID" value="OWZ15677.1"/>
    <property type="molecule type" value="Genomic_DNA"/>
</dbReference>
<protein>
    <submittedName>
        <fullName evidence="1">Uncharacterized protein</fullName>
    </submittedName>
</protein>
<dbReference type="AlphaFoldDB" id="A0A225WF82"/>
<accession>A0A225WF82</accession>
<gene>
    <name evidence="1" type="ORF">PHMEG_00010633</name>
</gene>
<evidence type="ECO:0000313" key="2">
    <source>
        <dbReference type="Proteomes" id="UP000198211"/>
    </source>
</evidence>
<organism evidence="1 2">
    <name type="scientific">Phytophthora megakarya</name>
    <dbReference type="NCBI Taxonomy" id="4795"/>
    <lineage>
        <taxon>Eukaryota</taxon>
        <taxon>Sar</taxon>
        <taxon>Stramenopiles</taxon>
        <taxon>Oomycota</taxon>
        <taxon>Peronosporomycetes</taxon>
        <taxon>Peronosporales</taxon>
        <taxon>Peronosporaceae</taxon>
        <taxon>Phytophthora</taxon>
    </lineage>
</organism>
<reference evidence="2" key="1">
    <citation type="submission" date="2017-03" db="EMBL/GenBank/DDBJ databases">
        <title>Phytopthora megakarya and P. palmivora, two closely related causual agents of cacao black pod achieved similar genome size and gene model numbers by different mechanisms.</title>
        <authorList>
            <person name="Ali S."/>
            <person name="Shao J."/>
            <person name="Larry D.J."/>
            <person name="Kronmiller B."/>
            <person name="Shen D."/>
            <person name="Strem M.D."/>
            <person name="Melnick R.L."/>
            <person name="Guiltinan M.J."/>
            <person name="Tyler B.M."/>
            <person name="Meinhardt L.W."/>
            <person name="Bailey B.A."/>
        </authorList>
    </citation>
    <scope>NUCLEOTIDE SEQUENCE [LARGE SCALE GENOMIC DNA]</scope>
    <source>
        <strain evidence="2">zdho120</strain>
    </source>
</reference>
<proteinExistence type="predicted"/>
<comment type="caution">
    <text evidence="1">The sequence shown here is derived from an EMBL/GenBank/DDBJ whole genome shotgun (WGS) entry which is preliminary data.</text>
</comment>
<keyword evidence="2" id="KW-1185">Reference proteome</keyword>
<dbReference type="Proteomes" id="UP000198211">
    <property type="component" value="Unassembled WGS sequence"/>
</dbReference>
<sequence length="74" mass="9082">MMQHQHATNPLGALGLWQKQLELKRRQLKPKLKWFTRKQKQLKLWSKLHVRKQRALVLERKQLKHLQIGRELKQ</sequence>
<name>A0A225WF82_9STRA</name>